<dbReference type="STRING" id="706191.PANA_1955"/>
<evidence type="ECO:0000313" key="11">
    <source>
        <dbReference type="Proteomes" id="UP000001702"/>
    </source>
</evidence>
<protein>
    <recommendedName>
        <fullName evidence="2 9">Acyl-homoserine-lactone synthase</fullName>
        <ecNumber evidence="1 9">2.3.1.184</ecNumber>
    </recommendedName>
    <alternativeName>
        <fullName evidence="9">Autoinducer synthesis protein</fullName>
    </alternativeName>
</protein>
<comment type="catalytic activity">
    <reaction evidence="7 9">
        <text>a fatty acyl-[ACP] + S-adenosyl-L-methionine = an N-acyl-L-homoserine lactone + S-methyl-5'-thioadenosine + holo-[ACP] + H(+)</text>
        <dbReference type="Rhea" id="RHEA:10096"/>
        <dbReference type="Rhea" id="RHEA-COMP:9685"/>
        <dbReference type="Rhea" id="RHEA-COMP:14125"/>
        <dbReference type="ChEBI" id="CHEBI:15378"/>
        <dbReference type="ChEBI" id="CHEBI:17509"/>
        <dbReference type="ChEBI" id="CHEBI:55474"/>
        <dbReference type="ChEBI" id="CHEBI:59789"/>
        <dbReference type="ChEBI" id="CHEBI:64479"/>
        <dbReference type="ChEBI" id="CHEBI:138651"/>
        <dbReference type="EC" id="2.3.1.184"/>
    </reaction>
</comment>
<evidence type="ECO:0000256" key="7">
    <source>
        <dbReference type="ARBA" id="ARBA00048576"/>
    </source>
</evidence>
<gene>
    <name evidence="10" type="primary">eanI</name>
    <name evidence="10" type="ordered locus">PANA_1955</name>
</gene>
<evidence type="ECO:0000256" key="4">
    <source>
        <dbReference type="ARBA" id="ARBA00022679"/>
    </source>
</evidence>
<organism evidence="10 11">
    <name type="scientific">Pantoea ananatis (strain LMG 20103)</name>
    <dbReference type="NCBI Taxonomy" id="706191"/>
    <lineage>
        <taxon>Bacteria</taxon>
        <taxon>Pseudomonadati</taxon>
        <taxon>Pseudomonadota</taxon>
        <taxon>Gammaproteobacteria</taxon>
        <taxon>Enterobacterales</taxon>
        <taxon>Erwiniaceae</taxon>
        <taxon>Pantoea</taxon>
    </lineage>
</organism>
<keyword evidence="5 9" id="KW-0949">S-adenosyl-L-methionine</keyword>
<dbReference type="PRINTS" id="PR01549">
    <property type="entry name" value="AUTOINDCRSYN"/>
</dbReference>
<dbReference type="SUPFAM" id="SSF55729">
    <property type="entry name" value="Acyl-CoA N-acyltransferases (Nat)"/>
    <property type="match status" value="1"/>
</dbReference>
<keyword evidence="11" id="KW-1185">Reference proteome</keyword>
<dbReference type="PROSITE" id="PS00949">
    <property type="entry name" value="AUTOINDUCER_SYNTH_1"/>
    <property type="match status" value="1"/>
</dbReference>
<keyword evidence="6 8" id="KW-0071">Autoinducer synthesis</keyword>
<dbReference type="InterPro" id="IPR001690">
    <property type="entry name" value="Autoind_synthase"/>
</dbReference>
<proteinExistence type="inferred from homology"/>
<evidence type="ECO:0000256" key="9">
    <source>
        <dbReference type="RuleBase" id="RU361135"/>
    </source>
</evidence>
<dbReference type="Gene3D" id="3.40.630.30">
    <property type="match status" value="1"/>
</dbReference>
<dbReference type="PANTHER" id="PTHR39322">
    <property type="entry name" value="ACYL-HOMOSERINE-LACTONE SYNTHASE"/>
    <property type="match status" value="1"/>
</dbReference>
<dbReference type="Pfam" id="PF00765">
    <property type="entry name" value="Autoind_synth"/>
    <property type="match status" value="1"/>
</dbReference>
<dbReference type="AlphaFoldDB" id="D4GF00"/>
<dbReference type="GO" id="GO:0061579">
    <property type="term" value="F:N-acyl homoserine lactone synthase activity"/>
    <property type="evidence" value="ECO:0007669"/>
    <property type="project" value="UniProtKB-UniRule"/>
</dbReference>
<dbReference type="EC" id="2.3.1.184" evidence="1 9"/>
<dbReference type="EMBL" id="CP001875">
    <property type="protein sequence ID" value="ADD77122.1"/>
    <property type="molecule type" value="Genomic_DNA"/>
</dbReference>
<evidence type="ECO:0000256" key="2">
    <source>
        <dbReference type="ARBA" id="ARBA00018768"/>
    </source>
</evidence>
<dbReference type="eggNOG" id="COG3916">
    <property type="taxonomic scope" value="Bacteria"/>
</dbReference>
<evidence type="ECO:0000256" key="3">
    <source>
        <dbReference type="ARBA" id="ARBA00022654"/>
    </source>
</evidence>
<dbReference type="HOGENOM" id="CLU_085711_4_1_6"/>
<dbReference type="InterPro" id="IPR018311">
    <property type="entry name" value="Autoind_synth_CS"/>
</dbReference>
<dbReference type="Proteomes" id="UP000001702">
    <property type="component" value="Chromosome"/>
</dbReference>
<evidence type="ECO:0000256" key="1">
    <source>
        <dbReference type="ARBA" id="ARBA00012340"/>
    </source>
</evidence>
<evidence type="ECO:0000313" key="10">
    <source>
        <dbReference type="EMBL" id="ADD77122.1"/>
    </source>
</evidence>
<dbReference type="PROSITE" id="PS51187">
    <property type="entry name" value="AUTOINDUCER_SYNTH_2"/>
    <property type="match status" value="1"/>
</dbReference>
<name>D4GF00_PANAM</name>
<dbReference type="PANTHER" id="PTHR39322:SF1">
    <property type="entry name" value="ISOVALERYL-HOMOSERINE LACTONE SYNTHASE"/>
    <property type="match status" value="1"/>
</dbReference>
<evidence type="ECO:0000256" key="8">
    <source>
        <dbReference type="PROSITE-ProRule" id="PRU00533"/>
    </source>
</evidence>
<keyword evidence="4 9" id="KW-0808">Transferase</keyword>
<sequence length="221" mass="25072">MRAAVTFRGNGMLELFDVSYEELQTTRSEELYKLRKKTFSDRLGWEVVCSQGMESDEFDGPGTRYILGICEGQLVCSVRFTCLDRPNMITHTFRHCFDDVPLPAYGTESSRFFVDKARARELLGEHYPVSQVLFLAMVNWAQNNAYTHIYTIVSRAMLKILKRSGWQISVVKEAFLTEKERIYLLTLPAGEADKQQLGGDIVARTGCAPVAVTTWPLTLPV</sequence>
<evidence type="ECO:0000256" key="6">
    <source>
        <dbReference type="ARBA" id="ARBA00022929"/>
    </source>
</evidence>
<evidence type="ECO:0000256" key="5">
    <source>
        <dbReference type="ARBA" id="ARBA00022691"/>
    </source>
</evidence>
<reference evidence="10 11" key="1">
    <citation type="journal article" date="2010" name="J. Bacteriol.">
        <title>Genome sequence of Pantoea ananatis LMG20103, the causative agent of Eucalyptus blight and dieback.</title>
        <authorList>
            <person name="De Maayer P."/>
            <person name="Chan W.Y."/>
            <person name="Venter S.N."/>
            <person name="Toth I.K."/>
            <person name="Birch P.R."/>
            <person name="Joubert F."/>
            <person name="Coutinho T.A."/>
        </authorList>
    </citation>
    <scope>NUCLEOTIDE SEQUENCE [LARGE SCALE GENOMIC DNA]</scope>
    <source>
        <strain evidence="10 11">LMG 20103</strain>
    </source>
</reference>
<dbReference type="InterPro" id="IPR016181">
    <property type="entry name" value="Acyl_CoA_acyltransferase"/>
</dbReference>
<dbReference type="GO" id="GO:0009372">
    <property type="term" value="P:quorum sensing"/>
    <property type="evidence" value="ECO:0007669"/>
    <property type="project" value="UniProtKB-UniRule"/>
</dbReference>
<accession>D4GF00</accession>
<dbReference type="KEGG" id="pam:PANA_1955"/>
<dbReference type="GO" id="GO:0007165">
    <property type="term" value="P:signal transduction"/>
    <property type="evidence" value="ECO:0007669"/>
    <property type="project" value="TreeGrafter"/>
</dbReference>
<keyword evidence="3 8" id="KW-0673">Quorum sensing</keyword>
<comment type="similarity">
    <text evidence="8 9">Belongs to the autoinducer synthase family.</text>
</comment>